<evidence type="ECO:0000313" key="3">
    <source>
        <dbReference type="Proteomes" id="UP000187209"/>
    </source>
</evidence>
<organism evidence="2 3">
    <name type="scientific">Stentor coeruleus</name>
    <dbReference type="NCBI Taxonomy" id="5963"/>
    <lineage>
        <taxon>Eukaryota</taxon>
        <taxon>Sar</taxon>
        <taxon>Alveolata</taxon>
        <taxon>Ciliophora</taxon>
        <taxon>Postciliodesmatophora</taxon>
        <taxon>Heterotrichea</taxon>
        <taxon>Heterotrichida</taxon>
        <taxon>Stentoridae</taxon>
        <taxon>Stentor</taxon>
    </lineage>
</organism>
<sequence length="929" mass="108060">MSFETVFEPFSDIYSLSISNFTKLSLGNSVELRKMYIQIIPTENYVLMQYNEGIDFFESDFETLIRNVPIKDILSLEVYNDLVYILYSNVTTYLSINSPILTYETNLNNQCNMMTFCMNYLICGDDDTISYYICIDTSCSFILSINTFNFLKIQITSLTSSYISSKNDCNIYILSYYIDLYILSFVKTLNNQIYADNLHVHIINPAYKIYATSLQLYAFSISSMTVYSFEMANDTTIYFNDMINRFHFLENFVYISTLNNQLIIVDGLEMVFRMVYLDIQLSDNCYYSSSWFIGNFSNTGIICSNETGYFLTNYHSFCPQQNTSTPCDVPFMLEFSIDYPADVDNYFYLYNVTFWATSQMQSVPLYVAFELLIFGQVIHYTESFSKTDISIYYDTGIDLTDILDGFTGNNLTFMLDINGHILSPQESENSPLNILPNVLQINNFTSEYEIDSIACIDNTPYIFIYDINSNLIFLNSSDFNETTQQMNVIGNISLSSFQKNLICASFQYISTKETSFLIAAICVWSYNFPYYWQSIANITENSNAYFITLFQINFKFELDFAKAFQLPFQPSQLKAISDDTVKLTILVVDYTINTIDSTYKNNRLYRAEFIWENTTLHLENQEIIDMFSLNLSSLYIYSIDGYYNKHMHIVIADKWNGVLILYYDYYYLETRVKYSIPSVDDPIYTVGVSYKMIYTVSKSGILATYALYNGEPVFSSNRYPFAHNTRISTIPSFITLNDFYSPQFLIYSVIYDRQGFYLRLANLEGTALNFLISDIEFSSSRNACMGSCPISAVFINETSFAFVYNMFDVKYYYINNYKLQVPIMTESEYKKMKEKWIHTNFTFRVIGLNENNNVTTGYYNLEILEYKKTGSDDYSTPIWIFPIISIGILIILIITVKLIYKIIFRRRAVIVVRNIDMITEDSIMSINSY</sequence>
<accession>A0A1R2AU37</accession>
<name>A0A1R2AU37_9CILI</name>
<dbReference type="AlphaFoldDB" id="A0A1R2AU37"/>
<gene>
    <name evidence="2" type="ORF">SteCoe_34633</name>
</gene>
<keyword evidence="1" id="KW-0812">Transmembrane</keyword>
<comment type="caution">
    <text evidence="2">The sequence shown here is derived from an EMBL/GenBank/DDBJ whole genome shotgun (WGS) entry which is preliminary data.</text>
</comment>
<proteinExistence type="predicted"/>
<protein>
    <submittedName>
        <fullName evidence="2">Uncharacterized protein</fullName>
    </submittedName>
</protein>
<dbReference type="EMBL" id="MPUH01001396">
    <property type="protein sequence ID" value="OMJ68043.1"/>
    <property type="molecule type" value="Genomic_DNA"/>
</dbReference>
<reference evidence="2 3" key="1">
    <citation type="submission" date="2016-11" db="EMBL/GenBank/DDBJ databases">
        <title>The macronuclear genome of Stentor coeruleus: a giant cell with tiny introns.</title>
        <authorList>
            <person name="Slabodnick M."/>
            <person name="Ruby J.G."/>
            <person name="Reiff S.B."/>
            <person name="Swart E.C."/>
            <person name="Gosai S."/>
            <person name="Prabakaran S."/>
            <person name="Witkowska E."/>
            <person name="Larue G.E."/>
            <person name="Fisher S."/>
            <person name="Freeman R.M."/>
            <person name="Gunawardena J."/>
            <person name="Chu W."/>
            <person name="Stover N.A."/>
            <person name="Gregory B.D."/>
            <person name="Nowacki M."/>
            <person name="Derisi J."/>
            <person name="Roy S.W."/>
            <person name="Marshall W.F."/>
            <person name="Sood P."/>
        </authorList>
    </citation>
    <scope>NUCLEOTIDE SEQUENCE [LARGE SCALE GENOMIC DNA]</scope>
    <source>
        <strain evidence="2">WM001</strain>
    </source>
</reference>
<evidence type="ECO:0000313" key="2">
    <source>
        <dbReference type="EMBL" id="OMJ68043.1"/>
    </source>
</evidence>
<keyword evidence="3" id="KW-1185">Reference proteome</keyword>
<feature type="transmembrane region" description="Helical" evidence="1">
    <location>
        <begin position="878"/>
        <end position="900"/>
    </location>
</feature>
<keyword evidence="1" id="KW-1133">Transmembrane helix</keyword>
<evidence type="ECO:0000256" key="1">
    <source>
        <dbReference type="SAM" id="Phobius"/>
    </source>
</evidence>
<dbReference type="Proteomes" id="UP000187209">
    <property type="component" value="Unassembled WGS sequence"/>
</dbReference>
<keyword evidence="1" id="KW-0472">Membrane</keyword>